<dbReference type="GO" id="GO:0016592">
    <property type="term" value="C:mediator complex"/>
    <property type="evidence" value="ECO:0007669"/>
    <property type="project" value="InterPro"/>
</dbReference>
<evidence type="ECO:0000256" key="5">
    <source>
        <dbReference type="ARBA" id="ARBA00023242"/>
    </source>
</evidence>
<dbReference type="GO" id="GO:0003712">
    <property type="term" value="F:transcription coregulator activity"/>
    <property type="evidence" value="ECO:0007669"/>
    <property type="project" value="InterPro"/>
</dbReference>
<comment type="subcellular location">
    <subcellularLocation>
        <location evidence="1 6">Nucleus</location>
    </subcellularLocation>
</comment>
<protein>
    <recommendedName>
        <fullName evidence="6">Mediator of RNA polymerase II transcription subunit 10</fullName>
    </recommendedName>
    <alternativeName>
        <fullName evidence="6">Mediator complex subunit 10</fullName>
    </alternativeName>
</protein>
<dbReference type="Pfam" id="PF09748">
    <property type="entry name" value="Med10"/>
    <property type="match status" value="1"/>
</dbReference>
<evidence type="ECO:0000256" key="4">
    <source>
        <dbReference type="ARBA" id="ARBA00023163"/>
    </source>
</evidence>
<comment type="function">
    <text evidence="6">Component of the Mediator complex, a coactivator involved in the regulated transcription of nearly all RNA polymerase II-dependent genes. Mediator functions as a bridge to convey information from gene-specific regulatory proteins to the basal RNA polymerase II transcription machinery. Mediator is recruited to promoters by direct interactions with regulatory proteins and serves as a scaffold for the assembly of a functional preinitiation complex with RNA polymerase II and the general transcription factors.</text>
</comment>
<dbReference type="EMBL" id="SIDB01000001">
    <property type="protein sequence ID" value="KAI3438978.1"/>
    <property type="molecule type" value="Genomic_DNA"/>
</dbReference>
<evidence type="ECO:0000256" key="3">
    <source>
        <dbReference type="ARBA" id="ARBA00023015"/>
    </source>
</evidence>
<reference evidence="7" key="2">
    <citation type="submission" date="2020-11" db="EMBL/GenBank/DDBJ databases">
        <authorList>
            <person name="Cecchin M."/>
            <person name="Marcolungo L."/>
            <person name="Rossato M."/>
            <person name="Girolomoni L."/>
            <person name="Cosentino E."/>
            <person name="Cuine S."/>
            <person name="Li-Beisson Y."/>
            <person name="Delledonne M."/>
            <person name="Ballottari M."/>
        </authorList>
    </citation>
    <scope>NUCLEOTIDE SEQUENCE</scope>
    <source>
        <strain evidence="7">211/11P</strain>
        <tissue evidence="7">Whole cell</tissue>
    </source>
</reference>
<comment type="caution">
    <text evidence="7">The sequence shown here is derived from an EMBL/GenBank/DDBJ whole genome shotgun (WGS) entry which is preliminary data.</text>
</comment>
<dbReference type="OrthoDB" id="337270at2759"/>
<proteinExistence type="inferred from homology"/>
<keyword evidence="5 6" id="KW-0539">Nucleus</keyword>
<reference evidence="7" key="1">
    <citation type="journal article" date="2019" name="Plant J.">
        <title>Chlorella vulgaris genome assembly and annotation reveals the molecular basis for metabolic acclimation to high light conditions.</title>
        <authorList>
            <person name="Cecchin M."/>
            <person name="Marcolungo L."/>
            <person name="Rossato M."/>
            <person name="Girolomoni L."/>
            <person name="Cosentino E."/>
            <person name="Cuine S."/>
            <person name="Li-Beisson Y."/>
            <person name="Delledonne M."/>
            <person name="Ballottari M."/>
        </authorList>
    </citation>
    <scope>NUCLEOTIDE SEQUENCE</scope>
    <source>
        <strain evidence="7">211/11P</strain>
    </source>
</reference>
<keyword evidence="8" id="KW-1185">Reference proteome</keyword>
<organism evidence="7 8">
    <name type="scientific">Chlorella vulgaris</name>
    <name type="common">Green alga</name>
    <dbReference type="NCBI Taxonomy" id="3077"/>
    <lineage>
        <taxon>Eukaryota</taxon>
        <taxon>Viridiplantae</taxon>
        <taxon>Chlorophyta</taxon>
        <taxon>core chlorophytes</taxon>
        <taxon>Trebouxiophyceae</taxon>
        <taxon>Chlorellales</taxon>
        <taxon>Chlorellaceae</taxon>
        <taxon>Chlorella clade</taxon>
        <taxon>Chlorella</taxon>
    </lineage>
</organism>
<evidence type="ECO:0000256" key="6">
    <source>
        <dbReference type="RuleBase" id="RU364146"/>
    </source>
</evidence>
<dbReference type="InterPro" id="IPR019145">
    <property type="entry name" value="Mediator_Med10"/>
</dbReference>
<evidence type="ECO:0000313" key="8">
    <source>
        <dbReference type="Proteomes" id="UP001055712"/>
    </source>
</evidence>
<keyword evidence="3 6" id="KW-0805">Transcription regulation</keyword>
<gene>
    <name evidence="6" type="primary">MED10</name>
    <name evidence="7" type="ORF">D9Q98_001392</name>
</gene>
<dbReference type="AlphaFoldDB" id="A0A9D4U0G4"/>
<keyword evidence="4 6" id="KW-0804">Transcription</keyword>
<comment type="subunit">
    <text evidence="6">Component of the Mediator complex.</text>
</comment>
<comment type="similarity">
    <text evidence="2 6">Belongs to the Mediator complex subunit 10 family.</text>
</comment>
<evidence type="ECO:0000256" key="1">
    <source>
        <dbReference type="ARBA" id="ARBA00004123"/>
    </source>
</evidence>
<evidence type="ECO:0000313" key="7">
    <source>
        <dbReference type="EMBL" id="KAI3438978.1"/>
    </source>
</evidence>
<evidence type="ECO:0000256" key="2">
    <source>
        <dbReference type="ARBA" id="ARBA00005389"/>
    </source>
</evidence>
<name>A0A9D4U0G4_CHLVU</name>
<accession>A0A9D4U0G4</accession>
<sequence>MATEAQKRKSVQEAIDKVLFKINELEAIVGDFNGNNELLHTKLNEYIQALGALEAVKDDMISGGQPVELAVELITAVDEGTNPDTFTVQLFRDSMALNQASKGKVDAFRLLLQKLAQQMQVAFPDVAADYQQLRHSNAATAAAAGASQPAAATAPP</sequence>
<dbReference type="GO" id="GO:0006357">
    <property type="term" value="P:regulation of transcription by RNA polymerase II"/>
    <property type="evidence" value="ECO:0007669"/>
    <property type="project" value="InterPro"/>
</dbReference>
<dbReference type="Proteomes" id="UP001055712">
    <property type="component" value="Unassembled WGS sequence"/>
</dbReference>
<keyword evidence="6" id="KW-0010">Activator</keyword>